<dbReference type="SUPFAM" id="SSF52943">
    <property type="entry name" value="ATP synthase (F1-ATPase), gamma subunit"/>
    <property type="match status" value="1"/>
</dbReference>
<keyword evidence="7" id="KW-0472">Membrane</keyword>
<keyword evidence="9" id="KW-0066">ATP synthesis</keyword>
<organism evidence="10 11">
    <name type="scientific">Candidatus Ryanbacteria bacterium RIFCSPHIGHO2_01_FULL_45_22</name>
    <dbReference type="NCBI Taxonomy" id="1802114"/>
    <lineage>
        <taxon>Bacteria</taxon>
        <taxon>Candidatus Ryaniibacteriota</taxon>
    </lineage>
</organism>
<gene>
    <name evidence="10" type="ORF">A2719_01150</name>
</gene>
<evidence type="ECO:0000313" key="10">
    <source>
        <dbReference type="EMBL" id="OGZ43684.1"/>
    </source>
</evidence>
<evidence type="ECO:0000256" key="9">
    <source>
        <dbReference type="ARBA" id="ARBA00023310"/>
    </source>
</evidence>
<evidence type="ECO:0000256" key="6">
    <source>
        <dbReference type="ARBA" id="ARBA00023065"/>
    </source>
</evidence>
<comment type="similarity">
    <text evidence="3">Belongs to the ATPase gamma chain family.</text>
</comment>
<evidence type="ECO:0000256" key="8">
    <source>
        <dbReference type="ARBA" id="ARBA00023196"/>
    </source>
</evidence>
<evidence type="ECO:0000256" key="5">
    <source>
        <dbReference type="ARBA" id="ARBA00022781"/>
    </source>
</evidence>
<keyword evidence="8" id="KW-0139">CF(1)</keyword>
<evidence type="ECO:0000256" key="2">
    <source>
        <dbReference type="ARBA" id="ARBA00004170"/>
    </source>
</evidence>
<evidence type="ECO:0000313" key="11">
    <source>
        <dbReference type="Proteomes" id="UP000177480"/>
    </source>
</evidence>
<dbReference type="Proteomes" id="UP000177480">
    <property type="component" value="Unassembled WGS sequence"/>
</dbReference>
<keyword evidence="5" id="KW-0375">Hydrogen ion transport</keyword>
<dbReference type="AlphaFoldDB" id="A0A1G2G026"/>
<dbReference type="Pfam" id="PF00231">
    <property type="entry name" value="ATP-synt"/>
    <property type="match status" value="1"/>
</dbReference>
<dbReference type="EMBL" id="MHNK01000011">
    <property type="protein sequence ID" value="OGZ43684.1"/>
    <property type="molecule type" value="Genomic_DNA"/>
</dbReference>
<dbReference type="GO" id="GO:0045259">
    <property type="term" value="C:proton-transporting ATP synthase complex"/>
    <property type="evidence" value="ECO:0007669"/>
    <property type="project" value="UniProtKB-KW"/>
</dbReference>
<accession>A0A1G2G026</accession>
<evidence type="ECO:0000256" key="7">
    <source>
        <dbReference type="ARBA" id="ARBA00023136"/>
    </source>
</evidence>
<dbReference type="Gene3D" id="3.40.1380.10">
    <property type="match status" value="1"/>
</dbReference>
<evidence type="ECO:0000256" key="3">
    <source>
        <dbReference type="ARBA" id="ARBA00007681"/>
    </source>
</evidence>
<dbReference type="InterPro" id="IPR035968">
    <property type="entry name" value="ATP_synth_F1_ATPase_gsu"/>
</dbReference>
<dbReference type="STRING" id="1802114.A2719_01150"/>
<evidence type="ECO:0008006" key="12">
    <source>
        <dbReference type="Google" id="ProtNLM"/>
    </source>
</evidence>
<dbReference type="GO" id="GO:0046933">
    <property type="term" value="F:proton-transporting ATP synthase activity, rotational mechanism"/>
    <property type="evidence" value="ECO:0007669"/>
    <property type="project" value="InterPro"/>
</dbReference>
<protein>
    <recommendedName>
        <fullName evidence="12">ATP synthase gamma chain</fullName>
    </recommendedName>
</protein>
<keyword evidence="6" id="KW-0406">Ion transport</keyword>
<proteinExistence type="inferred from homology"/>
<evidence type="ECO:0000256" key="1">
    <source>
        <dbReference type="ARBA" id="ARBA00003456"/>
    </source>
</evidence>
<keyword evidence="4" id="KW-0813">Transport</keyword>
<name>A0A1G2G026_9BACT</name>
<comment type="function">
    <text evidence="1">Produces ATP from ADP in the presence of a proton gradient across the membrane. The gamma chain is believed to be important in regulating ATPase activity and the flow of protons through the CF(0) complex.</text>
</comment>
<sequence>MSTLHTIEQEIADIEYIDNIMETYESVAATYMRRTKQSIVKSRVFYDGLKNAYADVSYAYKEQSANKKQKTSFFNTGFWKTLTTRIRQKQEVTVWLSANTGLYGDIIQKTFTAFLQYVTSAKSDIIVVGKRGKLLFDERMPHVRYTYRDLPDTTTSTEDLASLTALFSRYHRVRVFYGKFESFVSQTPISTILGDMQQALVTPSKETSAPTQAKPATLFLFEPSLKEIAHFFETEIVASLFAQITEESRLAKLAARMYQLDAATEHITGILSVMAFEHQKLLHQLENKRQSELVNSRIALGI</sequence>
<reference evidence="10 11" key="1">
    <citation type="journal article" date="2016" name="Nat. Commun.">
        <title>Thousands of microbial genomes shed light on interconnected biogeochemical processes in an aquifer system.</title>
        <authorList>
            <person name="Anantharaman K."/>
            <person name="Brown C.T."/>
            <person name="Hug L.A."/>
            <person name="Sharon I."/>
            <person name="Castelle C.J."/>
            <person name="Probst A.J."/>
            <person name="Thomas B.C."/>
            <person name="Singh A."/>
            <person name="Wilkins M.J."/>
            <person name="Karaoz U."/>
            <person name="Brodie E.L."/>
            <person name="Williams K.H."/>
            <person name="Hubbard S.S."/>
            <person name="Banfield J.F."/>
        </authorList>
    </citation>
    <scope>NUCLEOTIDE SEQUENCE [LARGE SCALE GENOMIC DNA]</scope>
</reference>
<dbReference type="InterPro" id="IPR000131">
    <property type="entry name" value="ATP_synth_F1_gsu"/>
</dbReference>
<evidence type="ECO:0000256" key="4">
    <source>
        <dbReference type="ARBA" id="ARBA00022448"/>
    </source>
</evidence>
<comment type="subcellular location">
    <subcellularLocation>
        <location evidence="2">Membrane</location>
        <topology evidence="2">Peripheral membrane protein</topology>
    </subcellularLocation>
</comment>
<dbReference type="PRINTS" id="PR00126">
    <property type="entry name" value="ATPASEGAMMA"/>
</dbReference>
<comment type="caution">
    <text evidence="10">The sequence shown here is derived from an EMBL/GenBank/DDBJ whole genome shotgun (WGS) entry which is preliminary data.</text>
</comment>